<feature type="domain" description="Conserved Oligomeric Golgi complex subunit 6 C-terminal" evidence="2">
    <location>
        <begin position="558"/>
        <end position="819"/>
    </location>
</feature>
<accession>A0A7S3PU65</accession>
<dbReference type="PANTHER" id="PTHR21506">
    <property type="entry name" value="COMPONENT OF OLIGOMERIC GOLGI COMPLEX 6"/>
    <property type="match status" value="1"/>
</dbReference>
<dbReference type="InterPro" id="IPR048369">
    <property type="entry name" value="COG6_C"/>
</dbReference>
<dbReference type="SMART" id="SM01087">
    <property type="entry name" value="COG6"/>
    <property type="match status" value="1"/>
</dbReference>
<sequence>MTALPPPPTFDMNAITSESKTDPEAEIKHSPASLSASAALPLPVSSSSRILRNKVENAISLNTTAPSFNSALIALSTLQTPTKIDARSIRTAIEHDALHQAKCLEDEMRRLVTVVKEMRQGIKNVVAVADTVKDGIREAVHVNKGETKSESNSKAYENFEEERNLARMLAEAFQERNDASQRYEAIHEFMERFDVSDNDSYLLENYNFENVLDQLNGGGGSIMEMSISGEEGSAQASLKEGMAFLDALNRVAKIRKELSSSFDTSSSSSLMRTNNPEKGSGATRLAPASAIRIVENLASKQDDAFERLYHFLHSKLELSQASVAHVPTSSSASSSAVLSHSLGEGLMDEILLNPFVKRSIVVLRQVPAYYRHTLELIATSRRSEVTRKFLIALSSGYDGMAPIEMKAHDPVNYVGDMLAFVFRTMSVESELAKGLVVEGETEVSSSDNDFTEDDMGIMSASDVLNDTVSGLHRPLKSRISQVISSLARRHDGEDIDEGLVAMHGTGGMDEEASTARLRLASLYSICGLMIFYYSAMEKSARKVSRSSTNGNDDNRTSGQSNPLVQCLLECIQEGASAYAASLRVYCAMLESFSSQSRDSQATVAHSVITRLCDVRAASPGYGIECNISDETNRVLSLGYLYEMVIESALQSCSNLDDVSMMKTASNSVRKVEGNLGESNEILNKWDTILQEKEAAMVDDQILSDTHYVIDECGLGSIGNAIESMSAVYIEGMIASSHPGLSQDSLEKAIASFYASLKDPPIPTYQKIKDPILRKYARNKVAESVTSIYEKIYDLARSEKGGYDNISFLVHDVEAVKSLLSS</sequence>
<dbReference type="Pfam" id="PF20653">
    <property type="entry name" value="COG6_C"/>
    <property type="match status" value="2"/>
</dbReference>
<dbReference type="GO" id="GO:0017119">
    <property type="term" value="C:Golgi transport complex"/>
    <property type="evidence" value="ECO:0007669"/>
    <property type="project" value="InterPro"/>
</dbReference>
<dbReference type="InterPro" id="IPR010490">
    <property type="entry name" value="COG6"/>
</dbReference>
<name>A0A7S3PU65_9STRA</name>
<feature type="domain" description="Conserved Oligomeric Golgi complex subunit 6 C-terminal" evidence="2">
    <location>
        <begin position="290"/>
        <end position="486"/>
    </location>
</feature>
<protein>
    <recommendedName>
        <fullName evidence="2">Conserved Oligomeric Golgi complex subunit 6 C-terminal domain-containing protein</fullName>
    </recommendedName>
</protein>
<gene>
    <name evidence="3" type="ORF">CDEB00056_LOCUS633</name>
</gene>
<dbReference type="GO" id="GO:0006891">
    <property type="term" value="P:intra-Golgi vesicle-mediated transport"/>
    <property type="evidence" value="ECO:0007669"/>
    <property type="project" value="InterPro"/>
</dbReference>
<evidence type="ECO:0000313" key="3">
    <source>
        <dbReference type="EMBL" id="CAE0455792.1"/>
    </source>
</evidence>
<feature type="compositionally biased region" description="Basic and acidic residues" evidence="1">
    <location>
        <begin position="19"/>
        <end position="29"/>
    </location>
</feature>
<feature type="region of interest" description="Disordered" evidence="1">
    <location>
        <begin position="263"/>
        <end position="283"/>
    </location>
</feature>
<reference evidence="3" key="1">
    <citation type="submission" date="2021-01" db="EMBL/GenBank/DDBJ databases">
        <authorList>
            <person name="Corre E."/>
            <person name="Pelletier E."/>
            <person name="Niang G."/>
            <person name="Scheremetjew M."/>
            <person name="Finn R."/>
            <person name="Kale V."/>
            <person name="Holt S."/>
            <person name="Cochrane G."/>
            <person name="Meng A."/>
            <person name="Brown T."/>
            <person name="Cohen L."/>
        </authorList>
    </citation>
    <scope>NUCLEOTIDE SEQUENCE</scope>
    <source>
        <strain evidence="3">MM31A-1</strain>
    </source>
</reference>
<organism evidence="3">
    <name type="scientific">Chaetoceros debilis</name>
    <dbReference type="NCBI Taxonomy" id="122233"/>
    <lineage>
        <taxon>Eukaryota</taxon>
        <taxon>Sar</taxon>
        <taxon>Stramenopiles</taxon>
        <taxon>Ochrophyta</taxon>
        <taxon>Bacillariophyta</taxon>
        <taxon>Coscinodiscophyceae</taxon>
        <taxon>Chaetocerotophycidae</taxon>
        <taxon>Chaetocerotales</taxon>
        <taxon>Chaetocerotaceae</taxon>
        <taxon>Chaetoceros</taxon>
    </lineage>
</organism>
<evidence type="ECO:0000256" key="1">
    <source>
        <dbReference type="SAM" id="MobiDB-lite"/>
    </source>
</evidence>
<feature type="region of interest" description="Disordered" evidence="1">
    <location>
        <begin position="1"/>
        <end position="32"/>
    </location>
</feature>
<dbReference type="EMBL" id="HBIO01000881">
    <property type="protein sequence ID" value="CAE0455792.1"/>
    <property type="molecule type" value="Transcribed_RNA"/>
</dbReference>
<dbReference type="AlphaFoldDB" id="A0A7S3PU65"/>
<proteinExistence type="predicted"/>
<evidence type="ECO:0000259" key="2">
    <source>
        <dbReference type="Pfam" id="PF20653"/>
    </source>
</evidence>
<dbReference type="PANTHER" id="PTHR21506:SF0">
    <property type="entry name" value="CONSERVED OLIGOMERIC GOLGI COMPLEX SUBUNIT 6"/>
    <property type="match status" value="1"/>
</dbReference>